<reference evidence="1 2" key="1">
    <citation type="submission" date="2018-02" db="EMBL/GenBank/DDBJ databases">
        <title>Genomic Encyclopedia of Archaeal and Bacterial Type Strains, Phase II (KMG-II): from individual species to whole genera.</title>
        <authorList>
            <person name="Goeker M."/>
        </authorList>
    </citation>
    <scope>NUCLEOTIDE SEQUENCE [LARGE SCALE GENOMIC DNA]</scope>
    <source>
        <strain evidence="1 2">DSM 3808</strain>
    </source>
</reference>
<dbReference type="AlphaFoldDB" id="A0A2S6HWG1"/>
<evidence type="ECO:0000313" key="1">
    <source>
        <dbReference type="EMBL" id="PPK82247.1"/>
    </source>
</evidence>
<evidence type="ECO:0000313" key="2">
    <source>
        <dbReference type="Proteomes" id="UP000237749"/>
    </source>
</evidence>
<comment type="caution">
    <text evidence="1">The sequence shown here is derived from an EMBL/GenBank/DDBJ whole genome shotgun (WGS) entry which is preliminary data.</text>
</comment>
<sequence length="93" mass="10267">MKVTGIFKLMGVESQSGFKDPSQVNYVVGLAQGMDSLRMYLDATEFNLYKDIPPYSDVEVVLDYNPVAKEVRYSMHLVTMAPVNKASAIASGK</sequence>
<dbReference type="RefSeq" id="WP_185140347.1">
    <property type="nucleotide sequence ID" value="NZ_PTJA01000003.1"/>
</dbReference>
<keyword evidence="2" id="KW-1185">Reference proteome</keyword>
<gene>
    <name evidence="1" type="ORF">BXY41_103463</name>
</gene>
<proteinExistence type="predicted"/>
<organism evidence="1 2">
    <name type="scientific">Lacrimispora xylanisolvens</name>
    <dbReference type="NCBI Taxonomy" id="384636"/>
    <lineage>
        <taxon>Bacteria</taxon>
        <taxon>Bacillati</taxon>
        <taxon>Bacillota</taxon>
        <taxon>Clostridia</taxon>
        <taxon>Lachnospirales</taxon>
        <taxon>Lachnospiraceae</taxon>
        <taxon>Lacrimispora</taxon>
    </lineage>
</organism>
<accession>A0A2S6HWG1</accession>
<protein>
    <submittedName>
        <fullName evidence="1">Uncharacterized protein</fullName>
    </submittedName>
</protein>
<dbReference type="Proteomes" id="UP000237749">
    <property type="component" value="Unassembled WGS sequence"/>
</dbReference>
<dbReference type="EMBL" id="PTJA01000003">
    <property type="protein sequence ID" value="PPK82247.1"/>
    <property type="molecule type" value="Genomic_DNA"/>
</dbReference>
<name>A0A2S6HWG1_9FIRM</name>